<evidence type="ECO:0000256" key="3">
    <source>
        <dbReference type="ARBA" id="ARBA00023239"/>
    </source>
</evidence>
<evidence type="ECO:0000256" key="2">
    <source>
        <dbReference type="ARBA" id="ARBA00022723"/>
    </source>
</evidence>
<dbReference type="GO" id="GO:0046951">
    <property type="term" value="P:ketone body biosynthetic process"/>
    <property type="evidence" value="ECO:0007669"/>
    <property type="project" value="TreeGrafter"/>
</dbReference>
<dbReference type="AlphaFoldDB" id="A0A859FDS6"/>
<gene>
    <name evidence="5" type="ORF">FLK61_28720</name>
</gene>
<dbReference type="GO" id="GO:0004419">
    <property type="term" value="F:hydroxymethylglutaryl-CoA lyase activity"/>
    <property type="evidence" value="ECO:0007669"/>
    <property type="project" value="TreeGrafter"/>
</dbReference>
<comment type="similarity">
    <text evidence="1">Belongs to the HMG-CoA lyase family.</text>
</comment>
<evidence type="ECO:0000259" key="4">
    <source>
        <dbReference type="PROSITE" id="PS50991"/>
    </source>
</evidence>
<dbReference type="PROSITE" id="PS50991">
    <property type="entry name" value="PYR_CT"/>
    <property type="match status" value="1"/>
</dbReference>
<sequence>MSHPFITVKEVGPRDGLQNETQIVSTEDKVKWIEELADTGLTHIEVSSFVSPKWIPALADAKDVFAMLTRKKGVTYSALVPNEKGLEAALLAGVDEVAVFMSASETHNKKNINKTIQEALVILEQVVQTAKQEKKQVRGYLSTVFGCPYEGEVAVSQVASITESLLQMGVDEVSLGDTIGIAHPLQVKHIMKEMEHVLPKLALHFHNTRGLASANVLAGLEAGVTTFDGAAGGIGGCPYAEGATGNIATEDLVYMLHAMGYETSVDLAKLTEAARFMERTLQKELPSYQLKL</sequence>
<dbReference type="Pfam" id="PF00682">
    <property type="entry name" value="HMGL-like"/>
    <property type="match status" value="1"/>
</dbReference>
<feature type="domain" description="Pyruvate carboxyltransferase" evidence="4">
    <location>
        <begin position="6"/>
        <end position="271"/>
    </location>
</feature>
<dbReference type="InterPro" id="IPR043594">
    <property type="entry name" value="HMGL"/>
</dbReference>
<proteinExistence type="inferred from homology"/>
<dbReference type="FunFam" id="3.20.20.70:FF:000071">
    <property type="entry name" value="Hydroxymethylglutaryl-CoA lyase"/>
    <property type="match status" value="1"/>
</dbReference>
<dbReference type="GO" id="GO:0006552">
    <property type="term" value="P:L-leucine catabolic process"/>
    <property type="evidence" value="ECO:0007669"/>
    <property type="project" value="TreeGrafter"/>
</dbReference>
<protein>
    <submittedName>
        <fullName evidence="5">Hydroxymethylglutaryl-CoA lyase</fullName>
    </submittedName>
</protein>
<keyword evidence="2" id="KW-0479">Metal-binding</keyword>
<keyword evidence="3 5" id="KW-0456">Lyase</keyword>
<dbReference type="InterPro" id="IPR000891">
    <property type="entry name" value="PYR_CT"/>
</dbReference>
<dbReference type="EMBL" id="CP041372">
    <property type="protein sequence ID" value="QKS70724.1"/>
    <property type="molecule type" value="Genomic_DNA"/>
</dbReference>
<keyword evidence="6" id="KW-1185">Reference proteome</keyword>
<dbReference type="SUPFAM" id="SSF51569">
    <property type="entry name" value="Aldolase"/>
    <property type="match status" value="1"/>
</dbReference>
<dbReference type="Gene3D" id="3.20.20.70">
    <property type="entry name" value="Aldolase class I"/>
    <property type="match status" value="1"/>
</dbReference>
<dbReference type="RefSeq" id="WP_176008759.1">
    <property type="nucleotide sequence ID" value="NZ_CP041372.2"/>
</dbReference>
<dbReference type="NCBIfam" id="NF004283">
    <property type="entry name" value="PRK05692.1"/>
    <property type="match status" value="1"/>
</dbReference>
<dbReference type="CDD" id="cd07938">
    <property type="entry name" value="DRE_TIM_HMGL"/>
    <property type="match status" value="1"/>
</dbReference>
<reference evidence="6" key="1">
    <citation type="submission" date="2019-07" db="EMBL/GenBank/DDBJ databases">
        <title>Bacillus alkalisoli sp. nov. isolated from saline soil.</title>
        <authorList>
            <person name="Sun J.-Q."/>
            <person name="Xu L."/>
        </authorList>
    </citation>
    <scope>NUCLEOTIDE SEQUENCE [LARGE SCALE GENOMIC DNA]</scope>
    <source>
        <strain evidence="6">M4U3P1</strain>
    </source>
</reference>
<dbReference type="Proteomes" id="UP000318138">
    <property type="component" value="Chromosome"/>
</dbReference>
<evidence type="ECO:0000313" key="6">
    <source>
        <dbReference type="Proteomes" id="UP000318138"/>
    </source>
</evidence>
<evidence type="ECO:0000256" key="1">
    <source>
        <dbReference type="ARBA" id="ARBA00009405"/>
    </source>
</evidence>
<name>A0A859FDS6_9BACI</name>
<organism evidence="5 6">
    <name type="scientific">Paenalkalicoccus suaedae</name>
    <dbReference type="NCBI Taxonomy" id="2592382"/>
    <lineage>
        <taxon>Bacteria</taxon>
        <taxon>Bacillati</taxon>
        <taxon>Bacillota</taxon>
        <taxon>Bacilli</taxon>
        <taxon>Bacillales</taxon>
        <taxon>Bacillaceae</taxon>
        <taxon>Paenalkalicoccus</taxon>
    </lineage>
</organism>
<dbReference type="GO" id="GO:0046872">
    <property type="term" value="F:metal ion binding"/>
    <property type="evidence" value="ECO:0007669"/>
    <property type="project" value="UniProtKB-KW"/>
</dbReference>
<dbReference type="PANTHER" id="PTHR42738">
    <property type="entry name" value="HYDROXYMETHYLGLUTARYL-COA LYASE"/>
    <property type="match status" value="1"/>
</dbReference>
<dbReference type="InterPro" id="IPR013785">
    <property type="entry name" value="Aldolase_TIM"/>
</dbReference>
<accession>A0A859FDS6</accession>
<dbReference type="PANTHER" id="PTHR42738:SF7">
    <property type="entry name" value="HYDROXYMETHYLGLUTARYL-COA LYASE"/>
    <property type="match status" value="1"/>
</dbReference>
<dbReference type="KEGG" id="psua:FLK61_28720"/>
<evidence type="ECO:0000313" key="5">
    <source>
        <dbReference type="EMBL" id="QKS70724.1"/>
    </source>
</evidence>